<dbReference type="EMBL" id="KQ981042">
    <property type="protein sequence ID" value="KYN10065.1"/>
    <property type="molecule type" value="Genomic_DNA"/>
</dbReference>
<gene>
    <name evidence="2" type="ORF">ALC57_17754</name>
</gene>
<evidence type="ECO:0000313" key="3">
    <source>
        <dbReference type="Proteomes" id="UP000078492"/>
    </source>
</evidence>
<organism evidence="2 3">
    <name type="scientific">Trachymyrmex cornetzi</name>
    <dbReference type="NCBI Taxonomy" id="471704"/>
    <lineage>
        <taxon>Eukaryota</taxon>
        <taxon>Metazoa</taxon>
        <taxon>Ecdysozoa</taxon>
        <taxon>Arthropoda</taxon>
        <taxon>Hexapoda</taxon>
        <taxon>Insecta</taxon>
        <taxon>Pterygota</taxon>
        <taxon>Neoptera</taxon>
        <taxon>Endopterygota</taxon>
        <taxon>Hymenoptera</taxon>
        <taxon>Apocrita</taxon>
        <taxon>Aculeata</taxon>
        <taxon>Formicoidea</taxon>
        <taxon>Formicidae</taxon>
        <taxon>Myrmicinae</taxon>
        <taxon>Trachymyrmex</taxon>
    </lineage>
</organism>
<evidence type="ECO:0000313" key="2">
    <source>
        <dbReference type="EMBL" id="KYN10065.1"/>
    </source>
</evidence>
<evidence type="ECO:0000256" key="1">
    <source>
        <dbReference type="SAM" id="Phobius"/>
    </source>
</evidence>
<keyword evidence="1" id="KW-1133">Transmembrane helix</keyword>
<keyword evidence="1" id="KW-0812">Transmembrane</keyword>
<reference evidence="2 3" key="1">
    <citation type="submission" date="2015-09" db="EMBL/GenBank/DDBJ databases">
        <title>Trachymyrmex cornetzi WGS genome.</title>
        <authorList>
            <person name="Nygaard S."/>
            <person name="Hu H."/>
            <person name="Boomsma J."/>
            <person name="Zhang G."/>
        </authorList>
    </citation>
    <scope>NUCLEOTIDE SEQUENCE [LARGE SCALE GENOMIC DNA]</scope>
    <source>
        <strain evidence="2">Tcor2-1</strain>
        <tissue evidence="2">Whole body</tissue>
    </source>
</reference>
<keyword evidence="3" id="KW-1185">Reference proteome</keyword>
<proteinExistence type="predicted"/>
<protein>
    <submittedName>
        <fullName evidence="2">Uncharacterized protein</fullName>
    </submittedName>
</protein>
<dbReference type="Proteomes" id="UP000078492">
    <property type="component" value="Unassembled WGS sequence"/>
</dbReference>
<keyword evidence="1" id="KW-0472">Membrane</keyword>
<feature type="transmembrane region" description="Helical" evidence="1">
    <location>
        <begin position="102"/>
        <end position="126"/>
    </location>
</feature>
<name>A0A195DAW9_9HYME</name>
<sequence>MLLADKKTISRETNFKKERRLILAGPDRSLGGNLKGSFGRRTVENRLIASHEGEKSALPSKFNDVTGQIARVSVSCVQSLFHVLTFSPLSCFRYVYSLSKTLLIKLISLCTLRLYIYIYIYIYIYLLMKMFKMLHD</sequence>
<dbReference type="AlphaFoldDB" id="A0A195DAW9"/>
<accession>A0A195DAW9</accession>